<keyword evidence="6" id="KW-0479">Metal-binding</keyword>
<evidence type="ECO:0000256" key="9">
    <source>
        <dbReference type="ARBA" id="ARBA00023136"/>
    </source>
</evidence>
<organism evidence="13 14">
    <name type="scientific">Proteus penneri</name>
    <dbReference type="NCBI Taxonomy" id="102862"/>
    <lineage>
        <taxon>Bacteria</taxon>
        <taxon>Pseudomonadati</taxon>
        <taxon>Pseudomonadota</taxon>
        <taxon>Gammaproteobacteria</taxon>
        <taxon>Enterobacterales</taxon>
        <taxon>Morganellaceae</taxon>
        <taxon>Proteus</taxon>
    </lineage>
</organism>
<keyword evidence="8" id="KW-0408">Iron</keyword>
<feature type="domain" description="Cytochrome b561 bacterial/Ni-hydrogenase" evidence="12">
    <location>
        <begin position="60"/>
        <end position="240"/>
    </location>
</feature>
<dbReference type="InterPro" id="IPR011577">
    <property type="entry name" value="Cyt_b561_bac/Ni-Hgenase"/>
</dbReference>
<dbReference type="EMBL" id="CVRY01000002">
    <property type="protein sequence ID" value="CRL60564.1"/>
    <property type="molecule type" value="Genomic_DNA"/>
</dbReference>
<name>A0A0G4Q4P0_9GAMM</name>
<dbReference type="AlphaFoldDB" id="A0A0G4Q4P0"/>
<dbReference type="PANTHER" id="PTHR30485">
    <property type="entry name" value="NI/FE-HYDROGENASE 1 B-TYPE CYTOCHROME SUBUNIT"/>
    <property type="match status" value="1"/>
</dbReference>
<dbReference type="NCBIfam" id="NF011582">
    <property type="entry name" value="PRK15006.1"/>
    <property type="match status" value="1"/>
</dbReference>
<accession>A0A0G4Q4P0</accession>
<feature type="transmembrane region" description="Helical" evidence="11">
    <location>
        <begin position="66"/>
        <end position="85"/>
    </location>
</feature>
<feature type="transmembrane region" description="Helical" evidence="11">
    <location>
        <begin position="20"/>
        <end position="45"/>
    </location>
</feature>
<dbReference type="PANTHER" id="PTHR30485:SF1">
    <property type="entry name" value="CYTOCHROME YDHU-RELATED"/>
    <property type="match status" value="1"/>
</dbReference>
<evidence type="ECO:0000256" key="10">
    <source>
        <dbReference type="ARBA" id="ARBA00060808"/>
    </source>
</evidence>
<keyword evidence="5 11" id="KW-0812">Transmembrane</keyword>
<dbReference type="Gene3D" id="1.20.950.20">
    <property type="entry name" value="Transmembrane di-heme cytochromes, Chain C"/>
    <property type="match status" value="1"/>
</dbReference>
<comment type="similarity">
    <text evidence="10">Belongs to the PhsC family.</text>
</comment>
<evidence type="ECO:0000256" key="6">
    <source>
        <dbReference type="ARBA" id="ARBA00022723"/>
    </source>
</evidence>
<evidence type="ECO:0000256" key="4">
    <source>
        <dbReference type="ARBA" id="ARBA00022519"/>
    </source>
</evidence>
<dbReference type="Pfam" id="PF01292">
    <property type="entry name" value="Ni_hydr_CYTB"/>
    <property type="match status" value="1"/>
</dbReference>
<evidence type="ECO:0000259" key="12">
    <source>
        <dbReference type="Pfam" id="PF01292"/>
    </source>
</evidence>
<dbReference type="Proteomes" id="UP000183920">
    <property type="component" value="Unassembled WGS sequence"/>
</dbReference>
<reference evidence="14" key="1">
    <citation type="submission" date="2015-06" db="EMBL/GenBank/DDBJ databases">
        <authorList>
            <person name="Urmite Genomes"/>
        </authorList>
    </citation>
    <scope>NUCLEOTIDE SEQUENCE [LARGE SCALE GENOMIC DNA]</scope>
    <source>
        <strain evidence="14">CSUR P1867</strain>
    </source>
</reference>
<evidence type="ECO:0000313" key="13">
    <source>
        <dbReference type="EMBL" id="CRL60564.1"/>
    </source>
</evidence>
<feature type="transmembrane region" description="Helical" evidence="11">
    <location>
        <begin position="97"/>
        <end position="119"/>
    </location>
</feature>
<evidence type="ECO:0000256" key="7">
    <source>
        <dbReference type="ARBA" id="ARBA00022989"/>
    </source>
</evidence>
<comment type="cofactor">
    <cofactor evidence="1">
        <name>heme</name>
        <dbReference type="ChEBI" id="CHEBI:30413"/>
    </cofactor>
</comment>
<feature type="transmembrane region" description="Helical" evidence="11">
    <location>
        <begin position="207"/>
        <end position="227"/>
    </location>
</feature>
<feature type="transmembrane region" description="Helical" evidence="11">
    <location>
        <begin position="170"/>
        <end position="195"/>
    </location>
</feature>
<protein>
    <submittedName>
        <fullName evidence="13">Prokaryotic cytochrome b561</fullName>
    </submittedName>
</protein>
<dbReference type="GO" id="GO:0022904">
    <property type="term" value="P:respiratory electron transport chain"/>
    <property type="evidence" value="ECO:0007669"/>
    <property type="project" value="InterPro"/>
</dbReference>
<keyword evidence="7 11" id="KW-1133">Transmembrane helix</keyword>
<evidence type="ECO:0000256" key="11">
    <source>
        <dbReference type="SAM" id="Phobius"/>
    </source>
</evidence>
<dbReference type="FunFam" id="1.20.950.20:FF:000004">
    <property type="entry name" value="Thiosulfate reductase cytochrome B subunit"/>
    <property type="match status" value="1"/>
</dbReference>
<dbReference type="GO" id="GO:0009055">
    <property type="term" value="F:electron transfer activity"/>
    <property type="evidence" value="ECO:0007669"/>
    <property type="project" value="InterPro"/>
</dbReference>
<dbReference type="GO" id="GO:0020037">
    <property type="term" value="F:heme binding"/>
    <property type="evidence" value="ECO:0007669"/>
    <property type="project" value="TreeGrafter"/>
</dbReference>
<proteinExistence type="inferred from homology"/>
<keyword evidence="9 11" id="KW-0472">Membrane</keyword>
<keyword evidence="3" id="KW-1003">Cell membrane</keyword>
<dbReference type="SUPFAM" id="SSF81342">
    <property type="entry name" value="Transmembrane di-heme cytochromes"/>
    <property type="match status" value="1"/>
</dbReference>
<evidence type="ECO:0000313" key="14">
    <source>
        <dbReference type="Proteomes" id="UP000183920"/>
    </source>
</evidence>
<dbReference type="InterPro" id="IPR051542">
    <property type="entry name" value="Hydrogenase_cytochrome"/>
</dbReference>
<gene>
    <name evidence="13" type="ORF">BN1804_01023</name>
</gene>
<evidence type="ECO:0000256" key="2">
    <source>
        <dbReference type="ARBA" id="ARBA00004429"/>
    </source>
</evidence>
<sequence length="259" mass="29470">MTSIWGAELHYTPDYWPVWLIAAGLLIVAMIAVLVIHGLLRYALAPKHAGHYEEERVYLYSKAIRFWHWGNALLFILLLLSGFLGHFSIGNVTSMVLLHKICGFVLIAFWIGFIFINLTTNNGVHYKVKFSGLIGRCIKQARFYLYGIMKGEPHPFAATETDKFNPLQQLAYLGVMFGLVPLLLVTGLLCLYPEVLGYGYWMLKAHLVLGIVALMFICAHFYLCTLGDTFTQTFRSMIDGHHRHQKHEDHGSIAEKTEH</sequence>
<keyword evidence="4" id="KW-0997">Cell inner membrane</keyword>
<dbReference type="GO" id="GO:0005886">
    <property type="term" value="C:plasma membrane"/>
    <property type="evidence" value="ECO:0007669"/>
    <property type="project" value="UniProtKB-SubCell"/>
</dbReference>
<dbReference type="InterPro" id="IPR016174">
    <property type="entry name" value="Di-haem_cyt_TM"/>
</dbReference>
<evidence type="ECO:0000256" key="5">
    <source>
        <dbReference type="ARBA" id="ARBA00022692"/>
    </source>
</evidence>
<dbReference type="GO" id="GO:0046872">
    <property type="term" value="F:metal ion binding"/>
    <property type="evidence" value="ECO:0007669"/>
    <property type="project" value="UniProtKB-KW"/>
</dbReference>
<comment type="subcellular location">
    <subcellularLocation>
        <location evidence="2">Cell inner membrane</location>
        <topology evidence="2">Multi-pass membrane protein</topology>
    </subcellularLocation>
</comment>
<dbReference type="RefSeq" id="WP_072063217.1">
    <property type="nucleotide sequence ID" value="NZ_CAXOKO010000007.1"/>
</dbReference>
<evidence type="ECO:0000256" key="8">
    <source>
        <dbReference type="ARBA" id="ARBA00023004"/>
    </source>
</evidence>
<evidence type="ECO:0000256" key="3">
    <source>
        <dbReference type="ARBA" id="ARBA00022475"/>
    </source>
</evidence>
<evidence type="ECO:0000256" key="1">
    <source>
        <dbReference type="ARBA" id="ARBA00001971"/>
    </source>
</evidence>